<proteinExistence type="predicted"/>
<evidence type="ECO:0000313" key="5">
    <source>
        <dbReference type="EMBL" id="HIS30066.1"/>
    </source>
</evidence>
<feature type="chain" id="PRO_5039193045" evidence="4">
    <location>
        <begin position="28"/>
        <end position="325"/>
    </location>
</feature>
<dbReference type="Pfam" id="PF02621">
    <property type="entry name" value="VitK2_biosynth"/>
    <property type="match status" value="1"/>
</dbReference>
<dbReference type="InterPro" id="IPR003773">
    <property type="entry name" value="Menaquinone_biosynth"/>
</dbReference>
<dbReference type="PIRSF" id="PIRSF027386">
    <property type="entry name" value="UCP027386_ABC_sbc_TM0202"/>
    <property type="match status" value="1"/>
</dbReference>
<dbReference type="PANTHER" id="PTHR30024:SF46">
    <property type="entry name" value="ABC TRANSPORTER, SUBSTRATE-BINDING LIPOPROTEIN"/>
    <property type="match status" value="1"/>
</dbReference>
<dbReference type="SUPFAM" id="SSF53850">
    <property type="entry name" value="Periplasmic binding protein-like II"/>
    <property type="match status" value="1"/>
</dbReference>
<organism evidence="5 6">
    <name type="scientific">Candidatus Limivivens intestinipullorum</name>
    <dbReference type="NCBI Taxonomy" id="2840858"/>
    <lineage>
        <taxon>Bacteria</taxon>
        <taxon>Bacillati</taxon>
        <taxon>Bacillota</taxon>
        <taxon>Clostridia</taxon>
        <taxon>Lachnospirales</taxon>
        <taxon>Lachnospiraceae</taxon>
        <taxon>Lachnospiraceae incertae sedis</taxon>
        <taxon>Candidatus Limivivens</taxon>
    </lineage>
</organism>
<dbReference type="AlphaFoldDB" id="A0A9D1EQU8"/>
<sequence>MQGKNVIRWMAAAAAGLCLCGGMSVWAEEEPIRVGSMTGPTSMGLVKLMEDDSQGTSENDYDFTMVTTADELTALVANNDLDIALVPANVASILYSKTEQGISVIDINTLGVLYMVSGDDSIDSLEALAGKTVYLTGKGTTPDYVLQYLLREAGLEDQVSLEYKSEATEVASILAEDSSSIGLLPQPFATTALAQNEELKLVMDLTQVWDETVDPAGSRLVTGVTIVTKDFLEANPEAVDTFLEEHKASAEYTETNPEETAKLIVDAGILANENVAQQALPYCSITCITGEEMQEALSGYLTVLYDMDGTTVGGALPEDDFYYQS</sequence>
<evidence type="ECO:0000256" key="4">
    <source>
        <dbReference type="SAM" id="SignalP"/>
    </source>
</evidence>
<evidence type="ECO:0000256" key="3">
    <source>
        <dbReference type="ARBA" id="ARBA00023239"/>
    </source>
</evidence>
<dbReference type="PANTHER" id="PTHR30024">
    <property type="entry name" value="ALIPHATIC SULFONATES-BINDING PROTEIN-RELATED"/>
    <property type="match status" value="1"/>
</dbReference>
<dbReference type="GO" id="GO:0009234">
    <property type="term" value="P:menaquinone biosynthetic process"/>
    <property type="evidence" value="ECO:0007669"/>
    <property type="project" value="UniProtKB-KW"/>
</dbReference>
<dbReference type="Gene3D" id="3.40.190.10">
    <property type="entry name" value="Periplasmic binding protein-like II"/>
    <property type="match status" value="2"/>
</dbReference>
<dbReference type="Proteomes" id="UP000823935">
    <property type="component" value="Unassembled WGS sequence"/>
</dbReference>
<dbReference type="InterPro" id="IPR027024">
    <property type="entry name" value="UCP027386_ABC_sbc_TM0202"/>
</dbReference>
<keyword evidence="4" id="KW-0732">Signal</keyword>
<reference evidence="5" key="1">
    <citation type="submission" date="2020-10" db="EMBL/GenBank/DDBJ databases">
        <authorList>
            <person name="Gilroy R."/>
        </authorList>
    </citation>
    <scope>NUCLEOTIDE SEQUENCE</scope>
    <source>
        <strain evidence="5">CHK190-19873</strain>
    </source>
</reference>
<accession>A0A9D1EQU8</accession>
<keyword evidence="2" id="KW-0474">Menaquinone biosynthesis</keyword>
<dbReference type="GO" id="GO:0016829">
    <property type="term" value="F:lyase activity"/>
    <property type="evidence" value="ECO:0007669"/>
    <property type="project" value="UniProtKB-KW"/>
</dbReference>
<evidence type="ECO:0000256" key="1">
    <source>
        <dbReference type="ARBA" id="ARBA00004863"/>
    </source>
</evidence>
<evidence type="ECO:0000256" key="2">
    <source>
        <dbReference type="ARBA" id="ARBA00022428"/>
    </source>
</evidence>
<comment type="pathway">
    <text evidence="1">Quinol/quinone metabolism; menaquinone biosynthesis.</text>
</comment>
<name>A0A9D1EQU8_9FIRM</name>
<protein>
    <submittedName>
        <fullName evidence="5">ABC transporter substrate-binding protein</fullName>
    </submittedName>
</protein>
<evidence type="ECO:0000313" key="6">
    <source>
        <dbReference type="Proteomes" id="UP000823935"/>
    </source>
</evidence>
<gene>
    <name evidence="5" type="ORF">IAB44_00720</name>
</gene>
<dbReference type="EMBL" id="DVIQ01000004">
    <property type="protein sequence ID" value="HIS30066.1"/>
    <property type="molecule type" value="Genomic_DNA"/>
</dbReference>
<reference evidence="5" key="2">
    <citation type="journal article" date="2021" name="PeerJ">
        <title>Extensive microbial diversity within the chicken gut microbiome revealed by metagenomics and culture.</title>
        <authorList>
            <person name="Gilroy R."/>
            <person name="Ravi A."/>
            <person name="Getino M."/>
            <person name="Pursley I."/>
            <person name="Horton D.L."/>
            <person name="Alikhan N.F."/>
            <person name="Baker D."/>
            <person name="Gharbi K."/>
            <person name="Hall N."/>
            <person name="Watson M."/>
            <person name="Adriaenssens E.M."/>
            <person name="Foster-Nyarko E."/>
            <person name="Jarju S."/>
            <person name="Secka A."/>
            <person name="Antonio M."/>
            <person name="Oren A."/>
            <person name="Chaudhuri R.R."/>
            <person name="La Ragione R."/>
            <person name="Hildebrand F."/>
            <person name="Pallen M.J."/>
        </authorList>
    </citation>
    <scope>NUCLEOTIDE SEQUENCE</scope>
    <source>
        <strain evidence="5">CHK190-19873</strain>
    </source>
</reference>
<keyword evidence="3" id="KW-0456">Lyase</keyword>
<comment type="caution">
    <text evidence="5">The sequence shown here is derived from an EMBL/GenBank/DDBJ whole genome shotgun (WGS) entry which is preliminary data.</text>
</comment>
<feature type="signal peptide" evidence="4">
    <location>
        <begin position="1"/>
        <end position="27"/>
    </location>
</feature>